<comment type="caution">
    <text evidence="7">The sequence shown here is derived from an EMBL/GenBank/DDBJ whole genome shotgun (WGS) entry which is preliminary data.</text>
</comment>
<dbReference type="InterPro" id="IPR044962">
    <property type="entry name" value="CLV3/ESR"/>
</dbReference>
<evidence type="ECO:0000256" key="6">
    <source>
        <dbReference type="SAM" id="MobiDB-lite"/>
    </source>
</evidence>
<comment type="similarity">
    <text evidence="2">Belongs to the CLV3/ESR signal peptide family.</text>
</comment>
<evidence type="ECO:0000256" key="5">
    <source>
        <dbReference type="ARBA" id="ARBA00022782"/>
    </source>
</evidence>
<evidence type="ECO:0000313" key="8">
    <source>
        <dbReference type="Proteomes" id="UP001279734"/>
    </source>
</evidence>
<dbReference type="GO" id="GO:0005576">
    <property type="term" value="C:extracellular region"/>
    <property type="evidence" value="ECO:0007669"/>
    <property type="project" value="UniProtKB-SubCell"/>
</dbReference>
<name>A0AAD3SL05_NEPGR</name>
<dbReference type="PANTHER" id="PTHR36349">
    <property type="entry name" value="PROTEIN CLAVATA 3"/>
    <property type="match status" value="1"/>
</dbReference>
<keyword evidence="8" id="KW-1185">Reference proteome</keyword>
<evidence type="ECO:0000256" key="2">
    <source>
        <dbReference type="ARBA" id="ARBA00005416"/>
    </source>
</evidence>
<dbReference type="EMBL" id="BSYO01000012">
    <property type="protein sequence ID" value="GMH12685.1"/>
    <property type="molecule type" value="Genomic_DNA"/>
</dbReference>
<evidence type="ECO:0000256" key="3">
    <source>
        <dbReference type="ARBA" id="ARBA00022525"/>
    </source>
</evidence>
<evidence type="ECO:0000256" key="4">
    <source>
        <dbReference type="ARBA" id="ARBA00022729"/>
    </source>
</evidence>
<proteinExistence type="inferred from homology"/>
<protein>
    <submittedName>
        <fullName evidence="7">Uncharacterized protein</fullName>
    </submittedName>
</protein>
<comment type="subcellular location">
    <subcellularLocation>
        <location evidence="1">Secreted</location>
    </subcellularLocation>
</comment>
<reference evidence="7" key="1">
    <citation type="submission" date="2023-05" db="EMBL/GenBank/DDBJ databases">
        <title>Nepenthes gracilis genome sequencing.</title>
        <authorList>
            <person name="Fukushima K."/>
        </authorList>
    </citation>
    <scope>NUCLEOTIDE SEQUENCE</scope>
    <source>
        <strain evidence="7">SING2019-196</strain>
    </source>
</reference>
<dbReference type="GO" id="GO:0030154">
    <property type="term" value="P:cell differentiation"/>
    <property type="evidence" value="ECO:0007669"/>
    <property type="project" value="UniProtKB-KW"/>
</dbReference>
<organism evidence="7 8">
    <name type="scientific">Nepenthes gracilis</name>
    <name type="common">Slender pitcher plant</name>
    <dbReference type="NCBI Taxonomy" id="150966"/>
    <lineage>
        <taxon>Eukaryota</taxon>
        <taxon>Viridiplantae</taxon>
        <taxon>Streptophyta</taxon>
        <taxon>Embryophyta</taxon>
        <taxon>Tracheophyta</taxon>
        <taxon>Spermatophyta</taxon>
        <taxon>Magnoliopsida</taxon>
        <taxon>eudicotyledons</taxon>
        <taxon>Gunneridae</taxon>
        <taxon>Pentapetalae</taxon>
        <taxon>Caryophyllales</taxon>
        <taxon>Nepenthaceae</taxon>
        <taxon>Nepenthes</taxon>
    </lineage>
</organism>
<dbReference type="AlphaFoldDB" id="A0AAD3SL05"/>
<keyword evidence="3" id="KW-0964">Secreted</keyword>
<gene>
    <name evidence="7" type="ORF">Nepgr_014526</name>
</gene>
<evidence type="ECO:0000313" key="7">
    <source>
        <dbReference type="EMBL" id="GMH12685.1"/>
    </source>
</evidence>
<accession>A0AAD3SL05</accession>
<feature type="region of interest" description="Disordered" evidence="6">
    <location>
        <begin position="123"/>
        <end position="170"/>
    </location>
</feature>
<dbReference type="GO" id="GO:0033612">
    <property type="term" value="F:receptor serine/threonine kinase binding"/>
    <property type="evidence" value="ECO:0007669"/>
    <property type="project" value="InterPro"/>
</dbReference>
<evidence type="ECO:0000256" key="1">
    <source>
        <dbReference type="ARBA" id="ARBA00004613"/>
    </source>
</evidence>
<dbReference type="PANTHER" id="PTHR36349:SF2">
    <property type="entry name" value="PROTEIN CLAVATA 3"/>
    <property type="match status" value="1"/>
</dbReference>
<keyword evidence="5" id="KW-0221">Differentiation</keyword>
<sequence length="170" mass="18000">MPSSSPSRRLIHLPGTCPGGWNLAGDVCCVSNQGGAAIVAERPLKGLLATLLASLYLKTAKMAYRLSAIFVLFSIVVVQLEASSISADSACKTGYECFHLGAAEYNRKMLMHLVRGSQEVVKGRLGHGSSSRGGEEETLIDGDELRRAPSGPDPMHHNGGSPQKPIKTSP</sequence>
<keyword evidence="4" id="KW-0732">Signal</keyword>
<dbReference type="Proteomes" id="UP001279734">
    <property type="component" value="Unassembled WGS sequence"/>
</dbReference>